<keyword evidence="3" id="KW-1185">Reference proteome</keyword>
<dbReference type="OrthoDB" id="407275at2759"/>
<comment type="caution">
    <text evidence="2">The sequence shown here is derived from an EMBL/GenBank/DDBJ whole genome shotgun (WGS) entry which is preliminary data.</text>
</comment>
<evidence type="ECO:0000313" key="3">
    <source>
        <dbReference type="Proteomes" id="UP000019471"/>
    </source>
</evidence>
<organism evidence="2 3">
    <name type="scientific">Cladophialophora psammophila CBS 110553</name>
    <dbReference type="NCBI Taxonomy" id="1182543"/>
    <lineage>
        <taxon>Eukaryota</taxon>
        <taxon>Fungi</taxon>
        <taxon>Dikarya</taxon>
        <taxon>Ascomycota</taxon>
        <taxon>Pezizomycotina</taxon>
        <taxon>Eurotiomycetes</taxon>
        <taxon>Chaetothyriomycetidae</taxon>
        <taxon>Chaetothyriales</taxon>
        <taxon>Herpotrichiellaceae</taxon>
        <taxon>Cladophialophora</taxon>
    </lineage>
</organism>
<dbReference type="GeneID" id="19196833"/>
<sequence length="140" mass="15862">MLPMFRTSSKRQERGSSKSSSRAPGIPTPLPEVSARFSHETLVWRWSEETVRSFPTKKTYSIYSSFVFTNDRDTIGSLTAIIRKGMKTFRHLYPREKVEFLVTWIHAEGVRLPQGAVHDPDADVGMLNEEDFTDSIAGAP</sequence>
<dbReference type="Proteomes" id="UP000019471">
    <property type="component" value="Unassembled WGS sequence"/>
</dbReference>
<gene>
    <name evidence="2" type="ORF">A1O5_12147</name>
</gene>
<protein>
    <submittedName>
        <fullName evidence="2">Uncharacterized protein</fullName>
    </submittedName>
</protein>
<name>W9VUW3_9EURO</name>
<dbReference type="RefSeq" id="XP_007750906.1">
    <property type="nucleotide sequence ID" value="XM_007752716.1"/>
</dbReference>
<accession>W9VUW3</accession>
<dbReference type="STRING" id="1182543.W9VUW3"/>
<reference evidence="2 3" key="1">
    <citation type="submission" date="2013-03" db="EMBL/GenBank/DDBJ databases">
        <title>The Genome Sequence of Cladophialophora psammophila CBS 110553.</title>
        <authorList>
            <consortium name="The Broad Institute Genomics Platform"/>
            <person name="Cuomo C."/>
            <person name="de Hoog S."/>
            <person name="Gorbushina A."/>
            <person name="Walker B."/>
            <person name="Young S.K."/>
            <person name="Zeng Q."/>
            <person name="Gargeya S."/>
            <person name="Fitzgerald M."/>
            <person name="Haas B."/>
            <person name="Abouelleil A."/>
            <person name="Allen A.W."/>
            <person name="Alvarado L."/>
            <person name="Arachchi H.M."/>
            <person name="Berlin A.M."/>
            <person name="Chapman S.B."/>
            <person name="Gainer-Dewar J."/>
            <person name="Goldberg J."/>
            <person name="Griggs A."/>
            <person name="Gujja S."/>
            <person name="Hansen M."/>
            <person name="Howarth C."/>
            <person name="Imamovic A."/>
            <person name="Ireland A."/>
            <person name="Larimer J."/>
            <person name="McCowan C."/>
            <person name="Murphy C."/>
            <person name="Pearson M."/>
            <person name="Poon T.W."/>
            <person name="Priest M."/>
            <person name="Roberts A."/>
            <person name="Saif S."/>
            <person name="Shea T."/>
            <person name="Sisk P."/>
            <person name="Sykes S."/>
            <person name="Wortman J."/>
            <person name="Nusbaum C."/>
            <person name="Birren B."/>
        </authorList>
    </citation>
    <scope>NUCLEOTIDE SEQUENCE [LARGE SCALE GENOMIC DNA]</scope>
    <source>
        <strain evidence="2 3">CBS 110553</strain>
    </source>
</reference>
<dbReference type="AlphaFoldDB" id="W9VUW3"/>
<evidence type="ECO:0000313" key="2">
    <source>
        <dbReference type="EMBL" id="EXJ59522.1"/>
    </source>
</evidence>
<evidence type="ECO:0000256" key="1">
    <source>
        <dbReference type="SAM" id="MobiDB-lite"/>
    </source>
</evidence>
<dbReference type="HOGENOM" id="CLU_1834963_0_0_1"/>
<feature type="region of interest" description="Disordered" evidence="1">
    <location>
        <begin position="1"/>
        <end position="32"/>
    </location>
</feature>
<dbReference type="EMBL" id="AMGX01000031">
    <property type="protein sequence ID" value="EXJ59522.1"/>
    <property type="molecule type" value="Genomic_DNA"/>
</dbReference>
<proteinExistence type="predicted"/>